<dbReference type="AlphaFoldDB" id="A0AAV7RWZ4"/>
<gene>
    <name evidence="2" type="ORF">NDU88_010033</name>
</gene>
<keyword evidence="3" id="KW-1185">Reference proteome</keyword>
<protein>
    <submittedName>
        <fullName evidence="2">Uncharacterized protein</fullName>
    </submittedName>
</protein>
<proteinExistence type="predicted"/>
<comment type="caution">
    <text evidence="2">The sequence shown here is derived from an EMBL/GenBank/DDBJ whole genome shotgun (WGS) entry which is preliminary data.</text>
</comment>
<reference evidence="2" key="1">
    <citation type="journal article" date="2022" name="bioRxiv">
        <title>Sequencing and chromosome-scale assembly of the giantPleurodeles waltlgenome.</title>
        <authorList>
            <person name="Brown T."/>
            <person name="Elewa A."/>
            <person name="Iarovenko S."/>
            <person name="Subramanian E."/>
            <person name="Araus A.J."/>
            <person name="Petzold A."/>
            <person name="Susuki M."/>
            <person name="Suzuki K.-i.T."/>
            <person name="Hayashi T."/>
            <person name="Toyoda A."/>
            <person name="Oliveira C."/>
            <person name="Osipova E."/>
            <person name="Leigh N.D."/>
            <person name="Simon A."/>
            <person name="Yun M.H."/>
        </authorList>
    </citation>
    <scope>NUCLEOTIDE SEQUENCE</scope>
    <source>
        <strain evidence="2">20211129_DDA</strain>
        <tissue evidence="2">Liver</tissue>
    </source>
</reference>
<evidence type="ECO:0000313" key="3">
    <source>
        <dbReference type="Proteomes" id="UP001066276"/>
    </source>
</evidence>
<name>A0AAV7RWZ4_PLEWA</name>
<dbReference type="Proteomes" id="UP001066276">
    <property type="component" value="Chromosome 5"/>
</dbReference>
<organism evidence="2 3">
    <name type="scientific">Pleurodeles waltl</name>
    <name type="common">Iberian ribbed newt</name>
    <dbReference type="NCBI Taxonomy" id="8319"/>
    <lineage>
        <taxon>Eukaryota</taxon>
        <taxon>Metazoa</taxon>
        <taxon>Chordata</taxon>
        <taxon>Craniata</taxon>
        <taxon>Vertebrata</taxon>
        <taxon>Euteleostomi</taxon>
        <taxon>Amphibia</taxon>
        <taxon>Batrachia</taxon>
        <taxon>Caudata</taxon>
        <taxon>Salamandroidea</taxon>
        <taxon>Salamandridae</taxon>
        <taxon>Pleurodelinae</taxon>
        <taxon>Pleurodeles</taxon>
    </lineage>
</organism>
<dbReference type="EMBL" id="JANPWB010000009">
    <property type="protein sequence ID" value="KAJ1157319.1"/>
    <property type="molecule type" value="Genomic_DNA"/>
</dbReference>
<evidence type="ECO:0000256" key="1">
    <source>
        <dbReference type="SAM" id="MobiDB-lite"/>
    </source>
</evidence>
<feature type="region of interest" description="Disordered" evidence="1">
    <location>
        <begin position="1"/>
        <end position="114"/>
    </location>
</feature>
<accession>A0AAV7RWZ4</accession>
<sequence>MHSKLDIPLQTLEKAEVAKGKEEEDGEERGRSVPTSKSEHEEEKVENQSGSSPEPTGEVSAVNHGVSVPQLTGEESGANRGVSATQLTGEESAGETGEEKELQRQARRPTTSLEGLGLFRWVNGVRVFKDSGGSGEVVGRSGRVEKIVKAHAKIRNI</sequence>
<feature type="compositionally biased region" description="Basic and acidic residues" evidence="1">
    <location>
        <begin position="13"/>
        <end position="22"/>
    </location>
</feature>
<feature type="compositionally biased region" description="Basic and acidic residues" evidence="1">
    <location>
        <begin position="37"/>
        <end position="46"/>
    </location>
</feature>
<evidence type="ECO:0000313" key="2">
    <source>
        <dbReference type="EMBL" id="KAJ1157319.1"/>
    </source>
</evidence>